<dbReference type="GO" id="GO:0016829">
    <property type="term" value="F:lyase activity"/>
    <property type="evidence" value="ECO:0007669"/>
    <property type="project" value="UniProtKB-KW"/>
</dbReference>
<keyword evidence="6" id="KW-1185">Reference proteome</keyword>
<dbReference type="Gene3D" id="3.10.180.10">
    <property type="entry name" value="2,3-Dihydroxybiphenyl 1,2-Dioxygenase, domain 1"/>
    <property type="match status" value="1"/>
</dbReference>
<dbReference type="PROSITE" id="PS51819">
    <property type="entry name" value="VOC"/>
    <property type="match status" value="1"/>
</dbReference>
<dbReference type="Proteomes" id="UP000193811">
    <property type="component" value="Unassembled WGS sequence"/>
</dbReference>
<keyword evidence="3" id="KW-0456">Lyase</keyword>
<dbReference type="RefSeq" id="WP_085141243.1">
    <property type="nucleotide sequence ID" value="NZ_JACKVA010000016.1"/>
</dbReference>
<dbReference type="InterPro" id="IPR004360">
    <property type="entry name" value="Glyas_Fos-R_dOase_dom"/>
</dbReference>
<protein>
    <submittedName>
        <fullName evidence="4">Glyoxalase</fullName>
    </submittedName>
    <submittedName>
        <fullName evidence="3">Lactoylglutathione lyase family protein</fullName>
    </submittedName>
</protein>
<gene>
    <name evidence="4" type="ORF">AWB98_18315</name>
    <name evidence="3" type="ORF">BN970_02981</name>
</gene>
<dbReference type="InterPro" id="IPR037523">
    <property type="entry name" value="VOC_core"/>
</dbReference>
<evidence type="ECO:0000313" key="4">
    <source>
        <dbReference type="EMBL" id="ORV25573.1"/>
    </source>
</evidence>
<dbReference type="SUPFAM" id="SSF54593">
    <property type="entry name" value="Glyoxalase/Bleomycin resistance protein/Dihydroxybiphenyl dioxygenase"/>
    <property type="match status" value="1"/>
</dbReference>
<dbReference type="PANTHER" id="PTHR43048">
    <property type="entry name" value="METHYLMALONYL-COA EPIMERASE"/>
    <property type="match status" value="1"/>
</dbReference>
<proteinExistence type="predicted"/>
<dbReference type="InterPro" id="IPR051785">
    <property type="entry name" value="MMCE/EMCE_epimerase"/>
</dbReference>
<reference evidence="4 6" key="2">
    <citation type="submission" date="2016-01" db="EMBL/GenBank/DDBJ databases">
        <title>The new phylogeny of the genus Mycobacterium.</title>
        <authorList>
            <person name="Tarcisio F."/>
            <person name="Conor M."/>
            <person name="Antonella G."/>
            <person name="Elisabetta G."/>
            <person name="Giulia F.S."/>
            <person name="Sara T."/>
            <person name="Anna F."/>
            <person name="Clotilde B."/>
            <person name="Roberto B."/>
            <person name="Veronica D.S."/>
            <person name="Fabio R."/>
            <person name="Monica P."/>
            <person name="Olivier J."/>
            <person name="Enrico T."/>
            <person name="Nicola S."/>
        </authorList>
    </citation>
    <scope>NUCLEOTIDE SEQUENCE [LARGE SCALE GENOMIC DNA]</scope>
    <source>
        <strain evidence="4 6">CCUG 50187</strain>
    </source>
</reference>
<dbReference type="EMBL" id="CTEF01000002">
    <property type="protein sequence ID" value="CQD14553.1"/>
    <property type="molecule type" value="Genomic_DNA"/>
</dbReference>
<name>A0A0U1DEK4_9MYCO</name>
<evidence type="ECO:0000313" key="6">
    <source>
        <dbReference type="Proteomes" id="UP000193811"/>
    </source>
</evidence>
<dbReference type="GO" id="GO:0046872">
    <property type="term" value="F:metal ion binding"/>
    <property type="evidence" value="ECO:0007669"/>
    <property type="project" value="UniProtKB-KW"/>
</dbReference>
<dbReference type="Proteomes" id="UP000182227">
    <property type="component" value="Unassembled WGS sequence"/>
</dbReference>
<dbReference type="GO" id="GO:0046491">
    <property type="term" value="P:L-methylmalonyl-CoA metabolic process"/>
    <property type="evidence" value="ECO:0007669"/>
    <property type="project" value="TreeGrafter"/>
</dbReference>
<dbReference type="CDD" id="cd06587">
    <property type="entry name" value="VOC"/>
    <property type="match status" value="1"/>
</dbReference>
<dbReference type="GeneID" id="44297425"/>
<organism evidence="3 5">
    <name type="scientific">Mycolicibacterium conceptionense</name>
    <dbReference type="NCBI Taxonomy" id="451644"/>
    <lineage>
        <taxon>Bacteria</taxon>
        <taxon>Bacillati</taxon>
        <taxon>Actinomycetota</taxon>
        <taxon>Actinomycetes</taxon>
        <taxon>Mycobacteriales</taxon>
        <taxon>Mycobacteriaceae</taxon>
        <taxon>Mycolicibacterium</taxon>
    </lineage>
</organism>
<dbReference type="GO" id="GO:0004493">
    <property type="term" value="F:methylmalonyl-CoA epimerase activity"/>
    <property type="evidence" value="ECO:0007669"/>
    <property type="project" value="TreeGrafter"/>
</dbReference>
<accession>A0A0U1DEK4</accession>
<feature type="domain" description="VOC" evidence="2">
    <location>
        <begin position="8"/>
        <end position="128"/>
    </location>
</feature>
<evidence type="ECO:0000313" key="3">
    <source>
        <dbReference type="EMBL" id="CQD14553.1"/>
    </source>
</evidence>
<evidence type="ECO:0000256" key="1">
    <source>
        <dbReference type="ARBA" id="ARBA00022723"/>
    </source>
</evidence>
<keyword evidence="1" id="KW-0479">Metal-binding</keyword>
<dbReference type="AlphaFoldDB" id="A0A0U1DEK4"/>
<reference evidence="3 5" key="1">
    <citation type="submission" date="2015-03" db="EMBL/GenBank/DDBJ databases">
        <authorList>
            <person name="Murphy D."/>
        </authorList>
    </citation>
    <scope>NUCLEOTIDE SEQUENCE [LARGE SCALE GENOMIC DNA]</scope>
    <source>
        <strain evidence="3 5">D16</strain>
    </source>
</reference>
<dbReference type="PANTHER" id="PTHR43048:SF3">
    <property type="entry name" value="METHYLMALONYL-COA EPIMERASE, MITOCHONDRIAL"/>
    <property type="match status" value="1"/>
</dbReference>
<evidence type="ECO:0000259" key="2">
    <source>
        <dbReference type="PROSITE" id="PS51819"/>
    </source>
</evidence>
<dbReference type="Pfam" id="PF00903">
    <property type="entry name" value="Glyoxalase"/>
    <property type="match status" value="1"/>
</dbReference>
<evidence type="ECO:0000313" key="5">
    <source>
        <dbReference type="Proteomes" id="UP000182227"/>
    </source>
</evidence>
<sequence length="136" mass="14390">MSGHLTFRTGAVRYQVTDVERAVAFYTENLGFDIAIRGGPAFASVVNGNLTVFLSGPGSSGARQLPDGTAQKPGGYNRVVLEVDDLDGAITELRRAGVTFRNSVEEGPGGRQIQITDPDGNPVEIFEAAAVRPPTK</sequence>
<dbReference type="EMBL" id="LQOP01000018">
    <property type="protein sequence ID" value="ORV25573.1"/>
    <property type="molecule type" value="Genomic_DNA"/>
</dbReference>
<dbReference type="InterPro" id="IPR029068">
    <property type="entry name" value="Glyas_Bleomycin-R_OHBP_Dase"/>
</dbReference>